<dbReference type="InParanoid" id="A8P7T6"/>
<dbReference type="OrthoDB" id="2923771at2759"/>
<dbReference type="GeneID" id="6016033"/>
<dbReference type="VEuPathDB" id="FungiDB:CC1G_06634"/>
<protein>
    <submittedName>
        <fullName evidence="2">Uncharacterized protein</fullName>
    </submittedName>
</protein>
<dbReference type="EMBL" id="AACS02000005">
    <property type="protein sequence ID" value="EAU82324.2"/>
    <property type="molecule type" value="Genomic_DNA"/>
</dbReference>
<evidence type="ECO:0000313" key="2">
    <source>
        <dbReference type="EMBL" id="EAU82324.2"/>
    </source>
</evidence>
<dbReference type="AlphaFoldDB" id="A8P7T6"/>
<evidence type="ECO:0000256" key="1">
    <source>
        <dbReference type="SAM" id="SignalP"/>
    </source>
</evidence>
<keyword evidence="1" id="KW-0732">Signal</keyword>
<proteinExistence type="predicted"/>
<feature type="signal peptide" evidence="1">
    <location>
        <begin position="1"/>
        <end position="23"/>
    </location>
</feature>
<dbReference type="HOGENOM" id="CLU_1098441_0_0_1"/>
<name>A8P7T6_COPC7</name>
<dbReference type="KEGG" id="cci:CC1G_06634"/>
<dbReference type="RefSeq" id="XP_001839421.2">
    <property type="nucleotide sequence ID" value="XM_001839369.2"/>
</dbReference>
<evidence type="ECO:0000313" key="3">
    <source>
        <dbReference type="Proteomes" id="UP000001861"/>
    </source>
</evidence>
<reference evidence="2 3" key="1">
    <citation type="journal article" date="2010" name="Proc. Natl. Acad. Sci. U.S.A.">
        <title>Insights into evolution of multicellular fungi from the assembled chromosomes of the mushroom Coprinopsis cinerea (Coprinus cinereus).</title>
        <authorList>
            <person name="Stajich J.E."/>
            <person name="Wilke S.K."/>
            <person name="Ahren D."/>
            <person name="Au C.H."/>
            <person name="Birren B.W."/>
            <person name="Borodovsky M."/>
            <person name="Burns C."/>
            <person name="Canback B."/>
            <person name="Casselton L.A."/>
            <person name="Cheng C.K."/>
            <person name="Deng J."/>
            <person name="Dietrich F.S."/>
            <person name="Fargo D.C."/>
            <person name="Farman M.L."/>
            <person name="Gathman A.C."/>
            <person name="Goldberg J."/>
            <person name="Guigo R."/>
            <person name="Hoegger P.J."/>
            <person name="Hooker J.B."/>
            <person name="Huggins A."/>
            <person name="James T.Y."/>
            <person name="Kamada T."/>
            <person name="Kilaru S."/>
            <person name="Kodira C."/>
            <person name="Kues U."/>
            <person name="Kupfer D."/>
            <person name="Kwan H.S."/>
            <person name="Lomsadze A."/>
            <person name="Li W."/>
            <person name="Lilly W.W."/>
            <person name="Ma L.J."/>
            <person name="Mackey A.J."/>
            <person name="Manning G."/>
            <person name="Martin F."/>
            <person name="Muraguchi H."/>
            <person name="Natvig D.O."/>
            <person name="Palmerini H."/>
            <person name="Ramesh M.A."/>
            <person name="Rehmeyer C.J."/>
            <person name="Roe B.A."/>
            <person name="Shenoy N."/>
            <person name="Stanke M."/>
            <person name="Ter-Hovhannisyan V."/>
            <person name="Tunlid A."/>
            <person name="Velagapudi R."/>
            <person name="Vision T.J."/>
            <person name="Zeng Q."/>
            <person name="Zolan M.E."/>
            <person name="Pukkila P.J."/>
        </authorList>
    </citation>
    <scope>NUCLEOTIDE SEQUENCE [LARGE SCALE GENOMIC DNA]</scope>
    <source>
        <strain evidence="3">Okayama-7 / 130 / ATCC MYA-4618 / FGSC 9003</strain>
    </source>
</reference>
<organism evidence="2 3">
    <name type="scientific">Coprinopsis cinerea (strain Okayama-7 / 130 / ATCC MYA-4618 / FGSC 9003)</name>
    <name type="common">Inky cap fungus</name>
    <name type="synonym">Hormographiella aspergillata</name>
    <dbReference type="NCBI Taxonomy" id="240176"/>
    <lineage>
        <taxon>Eukaryota</taxon>
        <taxon>Fungi</taxon>
        <taxon>Dikarya</taxon>
        <taxon>Basidiomycota</taxon>
        <taxon>Agaricomycotina</taxon>
        <taxon>Agaricomycetes</taxon>
        <taxon>Agaricomycetidae</taxon>
        <taxon>Agaricales</taxon>
        <taxon>Agaricineae</taxon>
        <taxon>Psathyrellaceae</taxon>
        <taxon>Coprinopsis</taxon>
    </lineage>
</organism>
<dbReference type="Proteomes" id="UP000001861">
    <property type="component" value="Unassembled WGS sequence"/>
</dbReference>
<feature type="chain" id="PRO_5002727693" evidence="1">
    <location>
        <begin position="24"/>
        <end position="253"/>
    </location>
</feature>
<accession>A8P7T6</accession>
<keyword evidence="3" id="KW-1185">Reference proteome</keyword>
<comment type="caution">
    <text evidence="2">The sequence shown here is derived from an EMBL/GenBank/DDBJ whole genome shotgun (WGS) entry which is preliminary data.</text>
</comment>
<sequence>MPRPTFCPLLIALAHSLLSLASAVSQAPKGGFDSPVSLASEVVSIDLDARAITMDWFPLLEGNCSELSNDPTVVDIYLHPMLMHHSSPTWRPDTLHPPVFRLDSGDLCPVRLWPGEVSFRTVTKLFPVDSRVTQAPKALISRSLYRYPRERVRALFEFSVNDTQTGRISALTVYNLTTSILNFDIQLDSAYVKPGPRSRDSILAFSLVITRSSSTQVIVYVTAIIISALTFLEFTLSSEPYSMYLCFSQLLSY</sequence>
<gene>
    <name evidence="2" type="ORF">CC1G_06634</name>
</gene>